<keyword evidence="4 11" id="KW-0812">Transmembrane</keyword>
<keyword evidence="10" id="KW-0407">Ion channel</keyword>
<dbReference type="EMBL" id="CAXITT010000231">
    <property type="protein sequence ID" value="CAL1536471.1"/>
    <property type="molecule type" value="Genomic_DNA"/>
</dbReference>
<reference evidence="13 14" key="1">
    <citation type="submission" date="2024-04" db="EMBL/GenBank/DDBJ databases">
        <authorList>
            <consortium name="Genoscope - CEA"/>
            <person name="William W."/>
        </authorList>
    </citation>
    <scope>NUCLEOTIDE SEQUENCE [LARGE SCALE GENOMIC DNA]</scope>
</reference>
<evidence type="ECO:0000256" key="7">
    <source>
        <dbReference type="ARBA" id="ARBA00022989"/>
    </source>
</evidence>
<evidence type="ECO:0000259" key="12">
    <source>
        <dbReference type="Pfam" id="PF22614"/>
    </source>
</evidence>
<dbReference type="SUPFAM" id="SSF81324">
    <property type="entry name" value="Voltage-gated potassium channels"/>
    <property type="match status" value="1"/>
</dbReference>
<dbReference type="InterPro" id="IPR047871">
    <property type="entry name" value="K_chnl_Slo-like"/>
</dbReference>
<keyword evidence="5" id="KW-0631">Potassium channel</keyword>
<proteinExistence type="predicted"/>
<keyword evidence="7 11" id="KW-1133">Transmembrane helix</keyword>
<dbReference type="GO" id="GO:0015271">
    <property type="term" value="F:outward rectifier potassium channel activity"/>
    <property type="evidence" value="ECO:0007669"/>
    <property type="project" value="TreeGrafter"/>
</dbReference>
<organism evidence="13 14">
    <name type="scientific">Lymnaea stagnalis</name>
    <name type="common">Great pond snail</name>
    <name type="synonym">Helix stagnalis</name>
    <dbReference type="NCBI Taxonomy" id="6523"/>
    <lineage>
        <taxon>Eukaryota</taxon>
        <taxon>Metazoa</taxon>
        <taxon>Spiralia</taxon>
        <taxon>Lophotrochozoa</taxon>
        <taxon>Mollusca</taxon>
        <taxon>Gastropoda</taxon>
        <taxon>Heterobranchia</taxon>
        <taxon>Euthyneura</taxon>
        <taxon>Panpulmonata</taxon>
        <taxon>Hygrophila</taxon>
        <taxon>Lymnaeoidea</taxon>
        <taxon>Lymnaeidae</taxon>
        <taxon>Lymnaea</taxon>
    </lineage>
</organism>
<keyword evidence="6" id="KW-0630">Potassium</keyword>
<evidence type="ECO:0000256" key="3">
    <source>
        <dbReference type="ARBA" id="ARBA00022538"/>
    </source>
</evidence>
<dbReference type="PANTHER" id="PTHR10027">
    <property type="entry name" value="CALCIUM-ACTIVATED POTASSIUM CHANNEL ALPHA CHAIN"/>
    <property type="match status" value="1"/>
</dbReference>
<keyword evidence="8" id="KW-0406">Ion transport</keyword>
<feature type="transmembrane region" description="Helical" evidence="11">
    <location>
        <begin position="12"/>
        <end position="28"/>
    </location>
</feature>
<gene>
    <name evidence="13" type="ORF">GSLYS_00010384001</name>
</gene>
<evidence type="ECO:0000256" key="4">
    <source>
        <dbReference type="ARBA" id="ARBA00022692"/>
    </source>
</evidence>
<feature type="non-terminal residue" evidence="13">
    <location>
        <position position="1"/>
    </location>
</feature>
<sequence length="161" mass="17964">VSSRRPLTLSESFSYVLLTFWTIGASGFSPDVWLGRLLMIAVICLSWLTLPEQVAEIVSTYLKYRKFGRDVIASDVTKQVTLCGSLSADAVLEFLEEFFSSPPNEDYKVVILSPLAEDSNFRLVLAQPQWAQKVAYVQGSCLKEDDLHRGGISQSEACFLM</sequence>
<comment type="caution">
    <text evidence="13">The sequence shown here is derived from an EMBL/GenBank/DDBJ whole genome shotgun (WGS) entry which is preliminary data.</text>
</comment>
<feature type="domain" description="RCK N-terminal" evidence="12">
    <location>
        <begin position="77"/>
        <end position="161"/>
    </location>
</feature>
<keyword evidence="14" id="KW-1185">Reference proteome</keyword>
<dbReference type="PANTHER" id="PTHR10027:SF10">
    <property type="entry name" value="SLOWPOKE 2, ISOFORM D"/>
    <property type="match status" value="1"/>
</dbReference>
<evidence type="ECO:0000256" key="11">
    <source>
        <dbReference type="SAM" id="Phobius"/>
    </source>
</evidence>
<feature type="non-terminal residue" evidence="13">
    <location>
        <position position="161"/>
    </location>
</feature>
<evidence type="ECO:0000256" key="5">
    <source>
        <dbReference type="ARBA" id="ARBA00022826"/>
    </source>
</evidence>
<keyword evidence="2" id="KW-0813">Transport</keyword>
<protein>
    <recommendedName>
        <fullName evidence="12">RCK N-terminal domain-containing protein</fullName>
    </recommendedName>
</protein>
<keyword evidence="9 11" id="KW-0472">Membrane</keyword>
<dbReference type="Pfam" id="PF22614">
    <property type="entry name" value="Slo-like_RCK"/>
    <property type="match status" value="1"/>
</dbReference>
<dbReference type="Proteomes" id="UP001497497">
    <property type="component" value="Unassembled WGS sequence"/>
</dbReference>
<accession>A0AAV2HUV8</accession>
<evidence type="ECO:0000256" key="9">
    <source>
        <dbReference type="ARBA" id="ARBA00023136"/>
    </source>
</evidence>
<evidence type="ECO:0000256" key="6">
    <source>
        <dbReference type="ARBA" id="ARBA00022958"/>
    </source>
</evidence>
<comment type="subcellular location">
    <subcellularLocation>
        <location evidence="1">Membrane</location>
        <topology evidence="1">Multi-pass membrane protein</topology>
    </subcellularLocation>
</comment>
<dbReference type="GO" id="GO:0005228">
    <property type="term" value="F:intracellular sodium-activated potassium channel activity"/>
    <property type="evidence" value="ECO:0007669"/>
    <property type="project" value="TreeGrafter"/>
</dbReference>
<dbReference type="AlphaFoldDB" id="A0AAV2HUV8"/>
<evidence type="ECO:0000256" key="10">
    <source>
        <dbReference type="ARBA" id="ARBA00023303"/>
    </source>
</evidence>
<dbReference type="InterPro" id="IPR003148">
    <property type="entry name" value="RCK_N"/>
</dbReference>
<evidence type="ECO:0000313" key="14">
    <source>
        <dbReference type="Proteomes" id="UP001497497"/>
    </source>
</evidence>
<name>A0AAV2HUV8_LYMST</name>
<evidence type="ECO:0000256" key="1">
    <source>
        <dbReference type="ARBA" id="ARBA00004141"/>
    </source>
</evidence>
<evidence type="ECO:0000313" key="13">
    <source>
        <dbReference type="EMBL" id="CAL1536471.1"/>
    </source>
</evidence>
<keyword evidence="3" id="KW-0633">Potassium transport</keyword>
<evidence type="ECO:0000256" key="8">
    <source>
        <dbReference type="ARBA" id="ARBA00023065"/>
    </source>
</evidence>
<dbReference type="GO" id="GO:0005886">
    <property type="term" value="C:plasma membrane"/>
    <property type="evidence" value="ECO:0007669"/>
    <property type="project" value="TreeGrafter"/>
</dbReference>
<evidence type="ECO:0000256" key="2">
    <source>
        <dbReference type="ARBA" id="ARBA00022448"/>
    </source>
</evidence>